<comment type="function">
    <text evidence="6">Transcriptional repressor that regulates multiple aspects of plant growth and development.</text>
</comment>
<accession>A0AAD8N5L6</accession>
<dbReference type="PROSITE" id="PS51754">
    <property type="entry name" value="OVATE"/>
    <property type="match status" value="1"/>
</dbReference>
<sequence>MENKLKLKFSRMFRSSLDSCRSKSISDVSTVEQPFFFPQNRHHHLQLIQFFSPKPPPSRPFPSFCRPTLPENKNTHLTTRNRASSDRQNGQLKARDDGQIPKMTSRSSLLPSPANTMFNDCNPRPKHRRHRSKSRKTRQKKNDKFDEFFSSVAANYYGWYSSEDEKENTSKFDDETTFFSSKSMSSDSSVSFRAAAKNKVAATEKSETKEHYGDSDEENELTKICSAVDAKVKDSFAVIKRSSDPYNDFRTSMVEMIVEKQIFGSKDLENLLQCFLSLNSLTHHKVIIQVFTEIWETLFSDWN</sequence>
<evidence type="ECO:0000256" key="7">
    <source>
        <dbReference type="SAM" id="MobiDB-lite"/>
    </source>
</evidence>
<keyword evidence="5 6" id="KW-0539">Nucleus</keyword>
<dbReference type="Pfam" id="PF04844">
    <property type="entry name" value="Ovate"/>
    <property type="match status" value="1"/>
</dbReference>
<feature type="domain" description="OVATE" evidence="8">
    <location>
        <begin position="238"/>
        <end position="297"/>
    </location>
</feature>
<organism evidence="9 10">
    <name type="scientific">Heracleum sosnowskyi</name>
    <dbReference type="NCBI Taxonomy" id="360622"/>
    <lineage>
        <taxon>Eukaryota</taxon>
        <taxon>Viridiplantae</taxon>
        <taxon>Streptophyta</taxon>
        <taxon>Embryophyta</taxon>
        <taxon>Tracheophyta</taxon>
        <taxon>Spermatophyta</taxon>
        <taxon>Magnoliopsida</taxon>
        <taxon>eudicotyledons</taxon>
        <taxon>Gunneridae</taxon>
        <taxon>Pentapetalae</taxon>
        <taxon>asterids</taxon>
        <taxon>campanulids</taxon>
        <taxon>Apiales</taxon>
        <taxon>Apiaceae</taxon>
        <taxon>Apioideae</taxon>
        <taxon>apioid superclade</taxon>
        <taxon>Tordylieae</taxon>
        <taxon>Tordyliinae</taxon>
        <taxon>Heracleum</taxon>
    </lineage>
</organism>
<evidence type="ECO:0000256" key="6">
    <source>
        <dbReference type="RuleBase" id="RU367028"/>
    </source>
</evidence>
<feature type="compositionally biased region" description="Polar residues" evidence="7">
    <location>
        <begin position="71"/>
        <end position="91"/>
    </location>
</feature>
<evidence type="ECO:0000256" key="5">
    <source>
        <dbReference type="ARBA" id="ARBA00023242"/>
    </source>
</evidence>
<reference evidence="9" key="2">
    <citation type="submission" date="2023-05" db="EMBL/GenBank/DDBJ databases">
        <authorList>
            <person name="Schelkunov M.I."/>
        </authorList>
    </citation>
    <scope>NUCLEOTIDE SEQUENCE</scope>
    <source>
        <strain evidence="9">Hsosn_3</strain>
        <tissue evidence="9">Leaf</tissue>
    </source>
</reference>
<evidence type="ECO:0000256" key="2">
    <source>
        <dbReference type="ARBA" id="ARBA00022491"/>
    </source>
</evidence>
<comment type="caution">
    <text evidence="9">The sequence shown here is derived from an EMBL/GenBank/DDBJ whole genome shotgun (WGS) entry which is preliminary data.</text>
</comment>
<reference evidence="9" key="1">
    <citation type="submission" date="2023-02" db="EMBL/GenBank/DDBJ databases">
        <title>Genome of toxic invasive species Heracleum sosnowskyi carries increased number of genes despite the absence of recent whole-genome duplications.</title>
        <authorList>
            <person name="Schelkunov M."/>
            <person name="Shtratnikova V."/>
            <person name="Makarenko M."/>
            <person name="Klepikova A."/>
            <person name="Omelchenko D."/>
            <person name="Novikova G."/>
            <person name="Obukhova E."/>
            <person name="Bogdanov V."/>
            <person name="Penin A."/>
            <person name="Logacheva M."/>
        </authorList>
    </citation>
    <scope>NUCLEOTIDE SEQUENCE</scope>
    <source>
        <strain evidence="9">Hsosn_3</strain>
        <tissue evidence="9">Leaf</tissue>
    </source>
</reference>
<keyword evidence="3 6" id="KW-0805">Transcription regulation</keyword>
<dbReference type="PANTHER" id="PTHR33057">
    <property type="entry name" value="TRANSCRIPTION REPRESSOR OFP7-RELATED"/>
    <property type="match status" value="1"/>
</dbReference>
<protein>
    <recommendedName>
        <fullName evidence="6">Transcription repressor</fullName>
    </recommendedName>
    <alternativeName>
        <fullName evidence="6">Ovate family protein</fullName>
    </alternativeName>
</protein>
<dbReference type="InterPro" id="IPR006458">
    <property type="entry name" value="Ovate_C"/>
</dbReference>
<keyword evidence="4 6" id="KW-0804">Transcription</keyword>
<keyword evidence="10" id="KW-1185">Reference proteome</keyword>
<feature type="region of interest" description="Disordered" evidence="7">
    <location>
        <begin position="56"/>
        <end position="143"/>
    </location>
</feature>
<dbReference type="NCBIfam" id="TIGR01568">
    <property type="entry name" value="A_thal_3678"/>
    <property type="match status" value="1"/>
</dbReference>
<feature type="compositionally biased region" description="Polar residues" evidence="7">
    <location>
        <begin position="102"/>
        <end position="119"/>
    </location>
</feature>
<gene>
    <name evidence="9" type="ORF">POM88_006750</name>
</gene>
<feature type="compositionally biased region" description="Basic residues" evidence="7">
    <location>
        <begin position="124"/>
        <end position="139"/>
    </location>
</feature>
<dbReference type="InterPro" id="IPR038933">
    <property type="entry name" value="Ovate"/>
</dbReference>
<keyword evidence="2 6" id="KW-0678">Repressor</keyword>
<evidence type="ECO:0000256" key="3">
    <source>
        <dbReference type="ARBA" id="ARBA00023015"/>
    </source>
</evidence>
<dbReference type="GO" id="GO:0005634">
    <property type="term" value="C:nucleus"/>
    <property type="evidence" value="ECO:0007669"/>
    <property type="project" value="UniProtKB-SubCell"/>
</dbReference>
<name>A0AAD8N5L6_9APIA</name>
<evidence type="ECO:0000313" key="9">
    <source>
        <dbReference type="EMBL" id="KAK1396887.1"/>
    </source>
</evidence>
<dbReference type="Proteomes" id="UP001237642">
    <property type="component" value="Unassembled WGS sequence"/>
</dbReference>
<comment type="subcellular location">
    <subcellularLocation>
        <location evidence="1 6">Nucleus</location>
    </subcellularLocation>
</comment>
<dbReference type="GO" id="GO:0045892">
    <property type="term" value="P:negative regulation of DNA-templated transcription"/>
    <property type="evidence" value="ECO:0007669"/>
    <property type="project" value="UniProtKB-UniRule"/>
</dbReference>
<evidence type="ECO:0000313" key="10">
    <source>
        <dbReference type="Proteomes" id="UP001237642"/>
    </source>
</evidence>
<dbReference type="PANTHER" id="PTHR33057:SF17">
    <property type="entry name" value="TRANSCRIPTION REPRESSOR OFP8"/>
    <property type="match status" value="1"/>
</dbReference>
<evidence type="ECO:0000256" key="1">
    <source>
        <dbReference type="ARBA" id="ARBA00004123"/>
    </source>
</evidence>
<evidence type="ECO:0000256" key="4">
    <source>
        <dbReference type="ARBA" id="ARBA00023163"/>
    </source>
</evidence>
<dbReference type="AlphaFoldDB" id="A0AAD8N5L6"/>
<proteinExistence type="predicted"/>
<evidence type="ECO:0000259" key="8">
    <source>
        <dbReference type="PROSITE" id="PS51754"/>
    </source>
</evidence>
<dbReference type="EMBL" id="JAUIZM010000002">
    <property type="protein sequence ID" value="KAK1396887.1"/>
    <property type="molecule type" value="Genomic_DNA"/>
</dbReference>